<organism evidence="1">
    <name type="scientific">Encephalitozoon cuniculi</name>
    <name type="common">Microsporidian parasite</name>
    <dbReference type="NCBI Taxonomy" id="6035"/>
    <lineage>
        <taxon>Eukaryota</taxon>
        <taxon>Fungi</taxon>
        <taxon>Fungi incertae sedis</taxon>
        <taxon>Microsporidia</taxon>
        <taxon>Unikaryonidae</taxon>
        <taxon>Encephalitozoon</taxon>
    </lineage>
</organism>
<reference evidence="1" key="1">
    <citation type="journal article" date="2013" name="Eukaryot. Cell">
        <title>Extremely Reduced Levels of Heterozygosity in the Vertebrate Pathogen Encephalitozoon cuniculi.</title>
        <authorList>
            <person name="Selman M."/>
            <person name="Sak B."/>
            <person name="Kvac M."/>
            <person name="Farinelli L."/>
            <person name="Weiss L.M."/>
            <person name="Corradi N."/>
        </authorList>
    </citation>
    <scope>NUCLEOTIDE SEQUENCE</scope>
</reference>
<proteinExistence type="predicted"/>
<dbReference type="VEuPathDB" id="MicrosporidiaDB:ECU02_0910"/>
<dbReference type="EMBL" id="KC513608">
    <property type="protein sequence ID" value="AGE95635.1"/>
    <property type="molecule type" value="Genomic_DNA"/>
</dbReference>
<dbReference type="VEuPathDB" id="MicrosporidiaDB:AEWQ_020850"/>
<protein>
    <submittedName>
        <fullName evidence="1">Uncharacterized protein</fullName>
    </submittedName>
</protein>
<evidence type="ECO:0000313" key="1">
    <source>
        <dbReference type="EMBL" id="AGE95635.1"/>
    </source>
</evidence>
<dbReference type="VEuPathDB" id="MicrosporidiaDB:M970_020860"/>
<sequence length="109" mass="12551">MGKDHIKELSAKHLICDYERIRKEYLGFKARNIDTLEYVNDSMLAAYEYAFFSNLTKTKLSRKDLPKEISPKIFKAALEEVKKRYVPGKGAEDKGLVCNLYSIVNPPSF</sequence>
<accession>M1K952</accession>
<dbReference type="VEuPathDB" id="MicrosporidiaDB:AEWR_020860"/>
<dbReference type="VEuPathDB" id="MicrosporidiaDB:AEWD_020880"/>
<gene>
    <name evidence="1" type="ORF">ECU02_0910</name>
</gene>
<dbReference type="AlphaFoldDB" id="M1K952"/>
<name>M1K952_ENCCN</name>